<dbReference type="Proteomes" id="UP000027318">
    <property type="component" value="Unassembled WGS sequence"/>
</dbReference>
<feature type="transmembrane region" description="Helical" evidence="2">
    <location>
        <begin position="25"/>
        <end position="46"/>
    </location>
</feature>
<feature type="domain" description="TRAP C4-dicarboxylate transport system permease DctM subunit" evidence="3">
    <location>
        <begin position="126"/>
        <end position="583"/>
    </location>
</feature>
<evidence type="ECO:0000256" key="2">
    <source>
        <dbReference type="SAM" id="Phobius"/>
    </source>
</evidence>
<name>A0A063YA17_9GAMM</name>
<sequence length="673" mass="72086">MTDSKSPVPSPDTISFPTDSGPRPVLWLITLLAIGLSLFQMYSAGIQPLGLFYQRGIHLALVLMLAFLIFPPMNKYRRGPLTWLIDVALFAAAAYSGFYLVFYLDDIINRAGFWSQTDIIVACMTTVVVLEASRRAVGFGLTLIGIVAILYALAGPRGALPWLGEWLPGILNHRGYTLERIAGQLYLGQEGIYGMPLGVAATFVFIFVLFGAFLEVTGAGKFFIDLAFAGTGRQRGGPAKAAVIASASMGSISGSSIANVVTTGAFTIPLMKRLGYKPAQAGGIEAAASTGGQIMPPLMGAGAFLIAEYTRVPYVEIIKVSVFPALLYFATVYLFVHIIAIKQGMHGMAKSELPVMREVMNRGWFFLIPLIMLVYLLVIGLSPMRVGFYAVMGIIIIAALNGLYQAYKRGAANRNLQQEMVQTVKSGFHKTLLGLELGARNAVAVSIACAVAGIVVAVVGLTGLGLKFSSMMIAFSGGNILLALLLVIIASLILGLGLPVTASYIVLIVLVGPALTNEFGIPLLVAHLLVFWYSQDSNVTPPVALAAFAAAAIAGSKTMETSVQSWKFAKGLYLIPLYMVFHPEIITGGPWSILIWKGAMIILLLLAFAAAIEGYLFTWMQHWMRLILLSCTIALFFPSATVQAISAAIAILLLVINFIQGRKATAQSQPQPG</sequence>
<accession>A0A063YA17</accession>
<gene>
    <name evidence="4" type="ORF">ADINL_0255</name>
</gene>
<dbReference type="NCBIfam" id="TIGR02123">
    <property type="entry name" value="TRAP_fused"/>
    <property type="match status" value="1"/>
</dbReference>
<dbReference type="STRING" id="267850.ADINL_0255"/>
<dbReference type="GO" id="GO:0005886">
    <property type="term" value="C:plasma membrane"/>
    <property type="evidence" value="ECO:0007669"/>
    <property type="project" value="UniProtKB-SubCell"/>
</dbReference>
<feature type="transmembrane region" description="Helical" evidence="2">
    <location>
        <begin position="192"/>
        <end position="214"/>
    </location>
</feature>
<comment type="function">
    <text evidence="1">Part of the tripartite ATP-independent periplasmic (TRAP) transport system.</text>
</comment>
<evidence type="ECO:0000256" key="1">
    <source>
        <dbReference type="RuleBase" id="RU369079"/>
    </source>
</evidence>
<reference evidence="4 5" key="1">
    <citation type="journal article" date="2005" name="Int. J. Syst. Evol. Microbiol.">
        <title>Nitrincola lacisaponensis gen. nov., sp. nov., a novel alkaliphilic bacterium isolated from an alkaline, saline lake.</title>
        <authorList>
            <person name="Dimitriu P.A."/>
            <person name="Shukla S.K."/>
            <person name="Conradt J."/>
            <person name="Marquez M.C."/>
            <person name="Ventosa A."/>
            <person name="Maglia A."/>
            <person name="Peyton B.M."/>
            <person name="Pinkart H.C."/>
            <person name="Mormile M.R."/>
        </authorList>
    </citation>
    <scope>NUCLEOTIDE SEQUENCE [LARGE SCALE GENOMIC DNA]</scope>
    <source>
        <strain evidence="4 5">4CA</strain>
    </source>
</reference>
<keyword evidence="2" id="KW-0812">Transmembrane</keyword>
<dbReference type="Pfam" id="PF06808">
    <property type="entry name" value="DctM"/>
    <property type="match status" value="1"/>
</dbReference>
<feature type="transmembrane region" description="Helical" evidence="2">
    <location>
        <begin position="599"/>
        <end position="619"/>
    </location>
</feature>
<comment type="subcellular location">
    <subcellularLocation>
        <location evidence="1">Cell inner membrane</location>
        <topology evidence="1">Multi-pass membrane protein</topology>
    </subcellularLocation>
</comment>
<dbReference type="GO" id="GO:0022857">
    <property type="term" value="F:transmembrane transporter activity"/>
    <property type="evidence" value="ECO:0007669"/>
    <property type="project" value="UniProtKB-UniRule"/>
</dbReference>
<feature type="transmembrane region" description="Helical" evidence="2">
    <location>
        <begin position="442"/>
        <end position="466"/>
    </location>
</feature>
<feature type="transmembrane region" description="Helical" evidence="2">
    <location>
        <begin position="82"/>
        <end position="101"/>
    </location>
</feature>
<dbReference type="EMBL" id="JMSZ01000007">
    <property type="protein sequence ID" value="KDE41182.1"/>
    <property type="molecule type" value="Genomic_DNA"/>
</dbReference>
<keyword evidence="1" id="KW-0813">Transport</keyword>
<dbReference type="OrthoDB" id="9759894at2"/>
<keyword evidence="1" id="KW-1003">Cell membrane</keyword>
<organism evidence="4 5">
    <name type="scientific">Nitrincola lacisaponensis</name>
    <dbReference type="NCBI Taxonomy" id="267850"/>
    <lineage>
        <taxon>Bacteria</taxon>
        <taxon>Pseudomonadati</taxon>
        <taxon>Pseudomonadota</taxon>
        <taxon>Gammaproteobacteria</taxon>
        <taxon>Oceanospirillales</taxon>
        <taxon>Oceanospirillaceae</taxon>
        <taxon>Nitrincola</taxon>
    </lineage>
</organism>
<feature type="transmembrane region" description="Helical" evidence="2">
    <location>
        <begin position="472"/>
        <end position="497"/>
    </location>
</feature>
<dbReference type="PATRIC" id="fig|267850.7.peg.251"/>
<keyword evidence="5" id="KW-1185">Reference proteome</keyword>
<feature type="transmembrane region" description="Helical" evidence="2">
    <location>
        <begin position="504"/>
        <end position="533"/>
    </location>
</feature>
<proteinExistence type="predicted"/>
<dbReference type="PANTHER" id="PTHR43849:SF2">
    <property type="entry name" value="BLL3936 PROTEIN"/>
    <property type="match status" value="1"/>
</dbReference>
<feature type="transmembrane region" description="Helical" evidence="2">
    <location>
        <begin position="241"/>
        <end position="268"/>
    </location>
</feature>
<dbReference type="InterPro" id="IPR011853">
    <property type="entry name" value="TRAP_DctM-Dct_fused"/>
</dbReference>
<feature type="transmembrane region" description="Helical" evidence="2">
    <location>
        <begin position="137"/>
        <end position="154"/>
    </location>
</feature>
<keyword evidence="2" id="KW-1133">Transmembrane helix</keyword>
<feature type="transmembrane region" description="Helical" evidence="2">
    <location>
        <begin position="322"/>
        <end position="341"/>
    </location>
</feature>
<keyword evidence="2" id="KW-0472">Membrane</keyword>
<evidence type="ECO:0000259" key="3">
    <source>
        <dbReference type="Pfam" id="PF06808"/>
    </source>
</evidence>
<protein>
    <submittedName>
        <fullName evidence="4">TRAP-type uncharacterized transport system, fused permease component</fullName>
    </submittedName>
</protein>
<keyword evidence="1" id="KW-0997">Cell inner membrane</keyword>
<dbReference type="RefSeq" id="WP_036542917.1">
    <property type="nucleotide sequence ID" value="NZ_JMSZ01000007.1"/>
</dbReference>
<feature type="transmembrane region" description="Helical" evidence="2">
    <location>
        <begin position="52"/>
        <end position="70"/>
    </location>
</feature>
<dbReference type="InterPro" id="IPR010656">
    <property type="entry name" value="DctM"/>
</dbReference>
<dbReference type="PANTHER" id="PTHR43849">
    <property type="entry name" value="BLL3936 PROTEIN"/>
    <property type="match status" value="1"/>
</dbReference>
<evidence type="ECO:0000313" key="4">
    <source>
        <dbReference type="EMBL" id="KDE41182.1"/>
    </source>
</evidence>
<comment type="caution">
    <text evidence="4">The sequence shown here is derived from an EMBL/GenBank/DDBJ whole genome shotgun (WGS) entry which is preliminary data.</text>
</comment>
<feature type="transmembrane region" description="Helical" evidence="2">
    <location>
        <begin position="571"/>
        <end position="593"/>
    </location>
</feature>
<feature type="transmembrane region" description="Helical" evidence="2">
    <location>
        <begin position="386"/>
        <end position="404"/>
    </location>
</feature>
<feature type="transmembrane region" description="Helical" evidence="2">
    <location>
        <begin position="626"/>
        <end position="659"/>
    </location>
</feature>
<feature type="transmembrane region" description="Helical" evidence="2">
    <location>
        <begin position="362"/>
        <end position="380"/>
    </location>
</feature>
<dbReference type="AlphaFoldDB" id="A0A063YA17"/>
<evidence type="ECO:0000313" key="5">
    <source>
        <dbReference type="Proteomes" id="UP000027318"/>
    </source>
</evidence>